<dbReference type="AlphaFoldDB" id="A0A3N4LA76"/>
<dbReference type="InParanoid" id="A0A3N4LA76"/>
<feature type="compositionally biased region" description="Low complexity" evidence="1">
    <location>
        <begin position="14"/>
        <end position="25"/>
    </location>
</feature>
<evidence type="ECO:0000256" key="1">
    <source>
        <dbReference type="SAM" id="MobiDB-lite"/>
    </source>
</evidence>
<dbReference type="Proteomes" id="UP000267821">
    <property type="component" value="Unassembled WGS sequence"/>
</dbReference>
<feature type="region of interest" description="Disordered" evidence="1">
    <location>
        <begin position="1"/>
        <end position="32"/>
    </location>
</feature>
<dbReference type="EMBL" id="ML121588">
    <property type="protein sequence ID" value="RPB19536.1"/>
    <property type="molecule type" value="Genomic_DNA"/>
</dbReference>
<reference evidence="2 3" key="1">
    <citation type="journal article" date="2018" name="Nat. Ecol. Evol.">
        <title>Pezizomycetes genomes reveal the molecular basis of ectomycorrhizal truffle lifestyle.</title>
        <authorList>
            <person name="Murat C."/>
            <person name="Payen T."/>
            <person name="Noel B."/>
            <person name="Kuo A."/>
            <person name="Morin E."/>
            <person name="Chen J."/>
            <person name="Kohler A."/>
            <person name="Krizsan K."/>
            <person name="Balestrini R."/>
            <person name="Da Silva C."/>
            <person name="Montanini B."/>
            <person name="Hainaut M."/>
            <person name="Levati E."/>
            <person name="Barry K.W."/>
            <person name="Belfiori B."/>
            <person name="Cichocki N."/>
            <person name="Clum A."/>
            <person name="Dockter R.B."/>
            <person name="Fauchery L."/>
            <person name="Guy J."/>
            <person name="Iotti M."/>
            <person name="Le Tacon F."/>
            <person name="Lindquist E.A."/>
            <person name="Lipzen A."/>
            <person name="Malagnac F."/>
            <person name="Mello A."/>
            <person name="Molinier V."/>
            <person name="Miyauchi S."/>
            <person name="Poulain J."/>
            <person name="Riccioni C."/>
            <person name="Rubini A."/>
            <person name="Sitrit Y."/>
            <person name="Splivallo R."/>
            <person name="Traeger S."/>
            <person name="Wang M."/>
            <person name="Zifcakova L."/>
            <person name="Wipf D."/>
            <person name="Zambonelli A."/>
            <person name="Paolocci F."/>
            <person name="Nowrousian M."/>
            <person name="Ottonello S."/>
            <person name="Baldrian P."/>
            <person name="Spatafora J.W."/>
            <person name="Henrissat B."/>
            <person name="Nagy L.G."/>
            <person name="Aury J.M."/>
            <person name="Wincker P."/>
            <person name="Grigoriev I.V."/>
            <person name="Bonfante P."/>
            <person name="Martin F.M."/>
        </authorList>
    </citation>
    <scope>NUCLEOTIDE SEQUENCE [LARGE SCALE GENOMIC DNA]</scope>
    <source>
        <strain evidence="2 3">ATCC MYA-4762</strain>
    </source>
</reference>
<organism evidence="2 3">
    <name type="scientific">Terfezia boudieri ATCC MYA-4762</name>
    <dbReference type="NCBI Taxonomy" id="1051890"/>
    <lineage>
        <taxon>Eukaryota</taxon>
        <taxon>Fungi</taxon>
        <taxon>Dikarya</taxon>
        <taxon>Ascomycota</taxon>
        <taxon>Pezizomycotina</taxon>
        <taxon>Pezizomycetes</taxon>
        <taxon>Pezizales</taxon>
        <taxon>Pezizaceae</taxon>
        <taxon>Terfezia</taxon>
    </lineage>
</organism>
<keyword evidence="3" id="KW-1185">Reference proteome</keyword>
<dbReference type="OrthoDB" id="341421at2759"/>
<protein>
    <submittedName>
        <fullName evidence="2">Uncharacterized protein</fullName>
    </submittedName>
</protein>
<evidence type="ECO:0000313" key="3">
    <source>
        <dbReference type="Proteomes" id="UP000267821"/>
    </source>
</evidence>
<gene>
    <name evidence="2" type="ORF">L211DRAFT_842616</name>
</gene>
<proteinExistence type="predicted"/>
<name>A0A3N4LA76_9PEZI</name>
<accession>A0A3N4LA76</accession>
<sequence>MVKQCVKRGGGSTGNCNNGTGTEINNGGGGGGGGLPVCKSARAWLRLGHKSNRHVLRILLTMITHKTTYFGPTGYITGAQSTIPSPTITPTSSAPAAGFPNPAGYEEANDFIYSTHGLFMDEERDVQRWLVDTAHMWVVNTCPGCGQKEVRVGEHKACLGCRGEWYVEVLESSLGGGGDVS</sequence>
<evidence type="ECO:0000313" key="2">
    <source>
        <dbReference type="EMBL" id="RPB19536.1"/>
    </source>
</evidence>